<gene>
    <name evidence="2" type="primary">AVEN_113434_1</name>
    <name evidence="2" type="ORF">TNIN_485141</name>
</gene>
<dbReference type="AlphaFoldDB" id="A0A8X7C7T2"/>
<evidence type="ECO:0000313" key="3">
    <source>
        <dbReference type="Proteomes" id="UP000886998"/>
    </source>
</evidence>
<protein>
    <submittedName>
        <fullName evidence="2">Uncharacterized protein</fullName>
    </submittedName>
</protein>
<feature type="non-terminal residue" evidence="2">
    <location>
        <position position="1"/>
    </location>
</feature>
<organism evidence="2 3">
    <name type="scientific">Trichonephila inaurata madagascariensis</name>
    <dbReference type="NCBI Taxonomy" id="2747483"/>
    <lineage>
        <taxon>Eukaryota</taxon>
        <taxon>Metazoa</taxon>
        <taxon>Ecdysozoa</taxon>
        <taxon>Arthropoda</taxon>
        <taxon>Chelicerata</taxon>
        <taxon>Arachnida</taxon>
        <taxon>Araneae</taxon>
        <taxon>Araneomorphae</taxon>
        <taxon>Entelegynae</taxon>
        <taxon>Araneoidea</taxon>
        <taxon>Nephilidae</taxon>
        <taxon>Trichonephila</taxon>
        <taxon>Trichonephila inaurata</taxon>
    </lineage>
</organism>
<reference evidence="2" key="1">
    <citation type="submission" date="2020-08" db="EMBL/GenBank/DDBJ databases">
        <title>Multicomponent nature underlies the extraordinary mechanical properties of spider dragline silk.</title>
        <authorList>
            <person name="Kono N."/>
            <person name="Nakamura H."/>
            <person name="Mori M."/>
            <person name="Yoshida Y."/>
            <person name="Ohtoshi R."/>
            <person name="Malay A.D."/>
            <person name="Moran D.A.P."/>
            <person name="Tomita M."/>
            <person name="Numata K."/>
            <person name="Arakawa K."/>
        </authorList>
    </citation>
    <scope>NUCLEOTIDE SEQUENCE</scope>
</reference>
<comment type="caution">
    <text evidence="2">The sequence shown here is derived from an EMBL/GenBank/DDBJ whole genome shotgun (WGS) entry which is preliminary data.</text>
</comment>
<name>A0A8X7C7T2_9ARAC</name>
<keyword evidence="3" id="KW-1185">Reference proteome</keyword>
<proteinExistence type="predicted"/>
<dbReference type="Proteomes" id="UP000886998">
    <property type="component" value="Unassembled WGS sequence"/>
</dbReference>
<dbReference type="EMBL" id="BMAV01012411">
    <property type="protein sequence ID" value="GFY59070.1"/>
    <property type="molecule type" value="Genomic_DNA"/>
</dbReference>
<dbReference type="OrthoDB" id="6437918at2759"/>
<sequence>MKYLHDYVKEEDIVIKRSTLECDYSPSRMEKMSKVTNCRQKMLEIFPWVNDINREFSKSFPSDYQKCSLDLLIEKIQKELMEISSCSLSKRTKYLYEMLGYFYTHFCLKVKWDESSQHMQAACVQILANLIRVGLLLSDGNIESLWLNRILAAIRVFSGPPDHLYTALLCVNVLKKKYLKAYSIILKNILCYDQNTTKEPVEYIKVILLFRRLNALVKDPVWKAEITLAVAKVKAPASLKSWLRAHNFEMLWDVKSKVILYKLLRKSLDKAILRRLQKVILPEMCLKKISLNRQRNPEASDLFVIDSSKQVETESSMILTEYNGSSEVVPSTVQKLIKKRKLNFNAIRQENDQTTNVENGDEISVANAHGGKRLKKAQKKKSSLIDNIQIESNVHECTILVKDCSETKTSGMNNKKKRNRKRRSGKNSAESIQGIETMNQIDSKDKGQPAQNKIGKIKEKYDLYDIKKDSVERKLSGEKICISNSRKLIHGSDKDESLEEISLQKDSLQQTQAAEKSALLSETVSCSPSVIGKEFENLIVVKDLLHNEDTLNLRKERKGEIVENCERKDKTVEEIDKSILESVELQHNSILPVLEASSKKNLSNYIGNVIDGDIKELSDNKNTSGISVESKNKVTEDIEIKDEVIDEAILESVEQ</sequence>
<feature type="region of interest" description="Disordered" evidence="1">
    <location>
        <begin position="408"/>
        <end position="436"/>
    </location>
</feature>
<accession>A0A8X7C7T2</accession>
<evidence type="ECO:0000256" key="1">
    <source>
        <dbReference type="SAM" id="MobiDB-lite"/>
    </source>
</evidence>
<feature type="compositionally biased region" description="Basic residues" evidence="1">
    <location>
        <begin position="414"/>
        <end position="425"/>
    </location>
</feature>
<evidence type="ECO:0000313" key="2">
    <source>
        <dbReference type="EMBL" id="GFY59070.1"/>
    </source>
</evidence>
<feature type="compositionally biased region" description="Polar residues" evidence="1">
    <location>
        <begin position="426"/>
        <end position="436"/>
    </location>
</feature>